<sequence>MHKTVLFAALMLGVIPASSADREKSETRIYPADSIGTIDANNPHFVLEKDGRILPTDSIGTKIGDSKKQYRIIGDSVHETDAIGTVRQDSSRRIK</sequence>
<evidence type="ECO:0000313" key="3">
    <source>
        <dbReference type="Proteomes" id="UP000198640"/>
    </source>
</evidence>
<organism evidence="2 3">
    <name type="scientific">Nitrosomonas halophila</name>
    <dbReference type="NCBI Taxonomy" id="44576"/>
    <lineage>
        <taxon>Bacteria</taxon>
        <taxon>Pseudomonadati</taxon>
        <taxon>Pseudomonadota</taxon>
        <taxon>Betaproteobacteria</taxon>
        <taxon>Nitrosomonadales</taxon>
        <taxon>Nitrosomonadaceae</taxon>
        <taxon>Nitrosomonas</taxon>
    </lineage>
</organism>
<evidence type="ECO:0000313" key="2">
    <source>
        <dbReference type="EMBL" id="SDY96860.1"/>
    </source>
</evidence>
<proteinExistence type="predicted"/>
<dbReference type="STRING" id="44576.SAMN05421881_10898"/>
<name>A0A1H3P737_9PROT</name>
<feature type="chain" id="PRO_5011753817" evidence="1">
    <location>
        <begin position="20"/>
        <end position="95"/>
    </location>
</feature>
<dbReference type="AlphaFoldDB" id="A0A1H3P737"/>
<feature type="signal peptide" evidence="1">
    <location>
        <begin position="1"/>
        <end position="19"/>
    </location>
</feature>
<dbReference type="OrthoDB" id="8549982at2"/>
<dbReference type="RefSeq" id="WP_090415761.1">
    <property type="nucleotide sequence ID" value="NZ_FNOY01000089.1"/>
</dbReference>
<accession>A0A1H3P737</accession>
<keyword evidence="3" id="KW-1185">Reference proteome</keyword>
<keyword evidence="1" id="KW-0732">Signal</keyword>
<reference evidence="2 3" key="1">
    <citation type="submission" date="2016-10" db="EMBL/GenBank/DDBJ databases">
        <authorList>
            <person name="de Groot N.N."/>
        </authorList>
    </citation>
    <scope>NUCLEOTIDE SEQUENCE [LARGE SCALE GENOMIC DNA]</scope>
    <source>
        <strain evidence="2 3">Nm1</strain>
    </source>
</reference>
<dbReference type="Proteomes" id="UP000198640">
    <property type="component" value="Unassembled WGS sequence"/>
</dbReference>
<gene>
    <name evidence="2" type="ORF">SAMN05421881_10898</name>
</gene>
<protein>
    <submittedName>
        <fullName evidence="2">Uncharacterized protein</fullName>
    </submittedName>
</protein>
<evidence type="ECO:0000256" key="1">
    <source>
        <dbReference type="SAM" id="SignalP"/>
    </source>
</evidence>
<dbReference type="EMBL" id="FNOY01000089">
    <property type="protein sequence ID" value="SDY96860.1"/>
    <property type="molecule type" value="Genomic_DNA"/>
</dbReference>